<keyword evidence="6 8" id="KW-0408">Iron</keyword>
<feature type="transmembrane region" description="Helical" evidence="9">
    <location>
        <begin position="12"/>
        <end position="29"/>
    </location>
</feature>
<comment type="similarity">
    <text evidence="2">Belongs to the cytochrome P450 family.</text>
</comment>
<dbReference type="InterPro" id="IPR050121">
    <property type="entry name" value="Cytochrome_P450_monoxygenase"/>
</dbReference>
<dbReference type="InterPro" id="IPR001128">
    <property type="entry name" value="Cyt_P450"/>
</dbReference>
<dbReference type="SUPFAM" id="SSF48264">
    <property type="entry name" value="Cytochrome P450"/>
    <property type="match status" value="1"/>
</dbReference>
<evidence type="ECO:0000256" key="8">
    <source>
        <dbReference type="PIRSR" id="PIRSR602401-1"/>
    </source>
</evidence>
<keyword evidence="4 8" id="KW-0479">Metal-binding</keyword>
<keyword evidence="9" id="KW-0812">Transmembrane</keyword>
<keyword evidence="11" id="KW-1185">Reference proteome</keyword>
<dbReference type="EMBL" id="CABFNP030001292">
    <property type="protein sequence ID" value="CAI6097508.1"/>
    <property type="molecule type" value="Genomic_DNA"/>
</dbReference>
<evidence type="ECO:0000256" key="3">
    <source>
        <dbReference type="ARBA" id="ARBA00022617"/>
    </source>
</evidence>
<evidence type="ECO:0000256" key="5">
    <source>
        <dbReference type="ARBA" id="ARBA00023002"/>
    </source>
</evidence>
<dbReference type="InterPro" id="IPR036396">
    <property type="entry name" value="Cyt_P450_sf"/>
</dbReference>
<gene>
    <name evidence="10" type="ORF">CCHLO57077_00008741</name>
</gene>
<evidence type="ECO:0000313" key="11">
    <source>
        <dbReference type="Proteomes" id="UP001160390"/>
    </source>
</evidence>
<dbReference type="PANTHER" id="PTHR24305:SF187">
    <property type="entry name" value="P450, PUTATIVE (EUROFUNG)-RELATED"/>
    <property type="match status" value="1"/>
</dbReference>
<name>A0AA35MHY7_9HYPO</name>
<accession>A0AA35MHY7</accession>
<evidence type="ECO:0000256" key="1">
    <source>
        <dbReference type="ARBA" id="ARBA00001971"/>
    </source>
</evidence>
<dbReference type="CDD" id="cd11061">
    <property type="entry name" value="CYP67-like"/>
    <property type="match status" value="1"/>
</dbReference>
<evidence type="ECO:0000256" key="9">
    <source>
        <dbReference type="SAM" id="Phobius"/>
    </source>
</evidence>
<evidence type="ECO:0000256" key="4">
    <source>
        <dbReference type="ARBA" id="ARBA00022723"/>
    </source>
</evidence>
<evidence type="ECO:0000256" key="7">
    <source>
        <dbReference type="ARBA" id="ARBA00023033"/>
    </source>
</evidence>
<reference evidence="10" key="1">
    <citation type="submission" date="2023-01" db="EMBL/GenBank/DDBJ databases">
        <authorList>
            <person name="Piombo E."/>
        </authorList>
    </citation>
    <scope>NUCLEOTIDE SEQUENCE</scope>
</reference>
<dbReference type="GO" id="GO:0020037">
    <property type="term" value="F:heme binding"/>
    <property type="evidence" value="ECO:0007669"/>
    <property type="project" value="InterPro"/>
</dbReference>
<dbReference type="Pfam" id="PF00067">
    <property type="entry name" value="p450"/>
    <property type="match status" value="1"/>
</dbReference>
<dbReference type="Gene3D" id="1.10.630.10">
    <property type="entry name" value="Cytochrome P450"/>
    <property type="match status" value="1"/>
</dbReference>
<evidence type="ECO:0000313" key="10">
    <source>
        <dbReference type="EMBL" id="CAI6097508.1"/>
    </source>
</evidence>
<dbReference type="Proteomes" id="UP001160390">
    <property type="component" value="Unassembled WGS sequence"/>
</dbReference>
<dbReference type="PRINTS" id="PR00463">
    <property type="entry name" value="EP450I"/>
</dbReference>
<feature type="binding site" description="axial binding residue" evidence="8">
    <location>
        <position position="516"/>
    </location>
    <ligand>
        <name>heme</name>
        <dbReference type="ChEBI" id="CHEBI:30413"/>
    </ligand>
    <ligandPart>
        <name>Fe</name>
        <dbReference type="ChEBI" id="CHEBI:18248"/>
    </ligandPart>
</feature>
<evidence type="ECO:0008006" key="12">
    <source>
        <dbReference type="Google" id="ProtNLM"/>
    </source>
</evidence>
<dbReference type="AlphaFoldDB" id="A0AA35MHY7"/>
<comment type="caution">
    <text evidence="10">The sequence shown here is derived from an EMBL/GenBank/DDBJ whole genome shotgun (WGS) entry which is preliminary data.</text>
</comment>
<keyword evidence="7" id="KW-0503">Monooxygenase</keyword>
<keyword evidence="9" id="KW-1133">Transmembrane helix</keyword>
<protein>
    <recommendedName>
        <fullName evidence="12">Tryprostatin B 6-hydroxylase</fullName>
    </recommendedName>
</protein>
<proteinExistence type="inferred from homology"/>
<evidence type="ECO:0000256" key="2">
    <source>
        <dbReference type="ARBA" id="ARBA00010617"/>
    </source>
</evidence>
<evidence type="ECO:0000256" key="6">
    <source>
        <dbReference type="ARBA" id="ARBA00023004"/>
    </source>
</evidence>
<dbReference type="GO" id="GO:0016705">
    <property type="term" value="F:oxidoreductase activity, acting on paired donors, with incorporation or reduction of molecular oxygen"/>
    <property type="evidence" value="ECO:0007669"/>
    <property type="project" value="InterPro"/>
</dbReference>
<keyword evidence="3 8" id="KW-0349">Heme</keyword>
<feature type="transmembrane region" description="Helical" evidence="9">
    <location>
        <begin position="67"/>
        <end position="92"/>
    </location>
</feature>
<dbReference type="GO" id="GO:0004497">
    <property type="term" value="F:monooxygenase activity"/>
    <property type="evidence" value="ECO:0007669"/>
    <property type="project" value="UniProtKB-KW"/>
</dbReference>
<dbReference type="PANTHER" id="PTHR24305">
    <property type="entry name" value="CYTOCHROME P450"/>
    <property type="match status" value="1"/>
</dbReference>
<dbReference type="GO" id="GO:0005506">
    <property type="term" value="F:iron ion binding"/>
    <property type="evidence" value="ECO:0007669"/>
    <property type="project" value="InterPro"/>
</dbReference>
<keyword evidence="5" id="KW-0560">Oxidoreductase</keyword>
<organism evidence="10 11">
    <name type="scientific">Clonostachys chloroleuca</name>
    <dbReference type="NCBI Taxonomy" id="1926264"/>
    <lineage>
        <taxon>Eukaryota</taxon>
        <taxon>Fungi</taxon>
        <taxon>Dikarya</taxon>
        <taxon>Ascomycota</taxon>
        <taxon>Pezizomycotina</taxon>
        <taxon>Sordariomycetes</taxon>
        <taxon>Hypocreomycetidae</taxon>
        <taxon>Hypocreales</taxon>
        <taxon>Bionectriaceae</taxon>
        <taxon>Clonostachys</taxon>
    </lineage>
</organism>
<keyword evidence="9" id="KW-0472">Membrane</keyword>
<comment type="cofactor">
    <cofactor evidence="1 8">
        <name>heme</name>
        <dbReference type="ChEBI" id="CHEBI:30413"/>
    </cofactor>
</comment>
<sequence length="575" mass="64328">MPLLGSELSAQSLYGTAFSVGLLAHLLVFRLGEWDGVPGRIAAFFAVVYAISTAASIYVLAEAYGGAPVVLMNASALFLTLLLGLFASMLIYRAGFHRLRPFPGPNLARISSIYAARMAMRRFKYFDEVDHLHKLYGDFVRIGTIASNKTMSNEYCANLPLPSKGPNHLSVAHPAAVRAVHSSSSRCLKGPWYNTQLPAVSLLTSRDPHEHARRRKTWDNGLSFKAIRTYEASIAKCTSQLINNIEASVGRSIDMSHHFTLYTFDVMGTLAFAKDFKMLESKELHPVFKFLHESMLSVVIFGHAMWFLTFLKNIPGLASPMKKLNAWADQQIEDQTRDKPDTPNVFSWLLRDYMVLPNPTSQDRINLQADASLIVVAGSDTTASTLTCLLFELAKHPDVYQKLQNEVDAHVSGSEELQNDSLIGMKYLQACIDESMRMHPIVPGGVQRHTPPQGLQVGDTFIPGDVIIQVPMHTVNYDERSFPQASQFIPERWISRPDLVRDDSCFTPFLTGKYSCPGKQLALLEIRQVICEIARRYHIDFSEPQTRACFPENIIDGFSLHCPKLELVFSSRSTH</sequence>
<feature type="transmembrane region" description="Helical" evidence="9">
    <location>
        <begin position="41"/>
        <end position="61"/>
    </location>
</feature>
<dbReference type="InterPro" id="IPR002401">
    <property type="entry name" value="Cyt_P450_E_grp-I"/>
</dbReference>
<dbReference type="PRINTS" id="PR00385">
    <property type="entry name" value="P450"/>
</dbReference>